<keyword evidence="3" id="KW-1185">Reference proteome</keyword>
<gene>
    <name evidence="2" type="ORF">GCM10025867_50230</name>
</gene>
<name>A0ABN6Y621_9MICO</name>
<organism evidence="2 3">
    <name type="scientific">Frondihabitans sucicola</name>
    <dbReference type="NCBI Taxonomy" id="1268041"/>
    <lineage>
        <taxon>Bacteria</taxon>
        <taxon>Bacillati</taxon>
        <taxon>Actinomycetota</taxon>
        <taxon>Actinomycetes</taxon>
        <taxon>Micrococcales</taxon>
        <taxon>Microbacteriaceae</taxon>
        <taxon>Frondihabitans</taxon>
    </lineage>
</organism>
<evidence type="ECO:0000313" key="2">
    <source>
        <dbReference type="EMBL" id="BDZ52782.1"/>
    </source>
</evidence>
<dbReference type="EMBL" id="AP027733">
    <property type="protein sequence ID" value="BDZ52782.1"/>
    <property type="molecule type" value="Genomic_DNA"/>
</dbReference>
<accession>A0ABN6Y621</accession>
<keyword evidence="1" id="KW-1133">Transmembrane helix</keyword>
<feature type="transmembrane region" description="Helical" evidence="1">
    <location>
        <begin position="71"/>
        <end position="95"/>
    </location>
</feature>
<keyword evidence="1" id="KW-0472">Membrane</keyword>
<feature type="transmembrane region" description="Helical" evidence="1">
    <location>
        <begin position="37"/>
        <end position="59"/>
    </location>
</feature>
<evidence type="ECO:0000256" key="1">
    <source>
        <dbReference type="SAM" id="Phobius"/>
    </source>
</evidence>
<sequence>MAGWLFYATHLVVWLLAIIQPYAYESGSSIWGPVPPLVGASLLWLCAAVTAWVLSVIVERMAGRPRRIGKYLQLVGLLVLAVLGVCVFFVVLAALSNTETGGVLLWPATLMHALDGYSQLHRA</sequence>
<protein>
    <submittedName>
        <fullName evidence="2">Uncharacterized protein</fullName>
    </submittedName>
</protein>
<proteinExistence type="predicted"/>
<keyword evidence="1" id="KW-0812">Transmembrane</keyword>
<geneLocation type="plasmid" evidence="2 3">
    <name>pNBRC108728a</name>
</geneLocation>
<evidence type="ECO:0000313" key="3">
    <source>
        <dbReference type="Proteomes" id="UP001321486"/>
    </source>
</evidence>
<keyword evidence="2" id="KW-0614">Plasmid</keyword>
<dbReference type="RefSeq" id="WP_286347066.1">
    <property type="nucleotide sequence ID" value="NZ_AP027733.1"/>
</dbReference>
<reference evidence="3" key="1">
    <citation type="journal article" date="2019" name="Int. J. Syst. Evol. Microbiol.">
        <title>The Global Catalogue of Microorganisms (GCM) 10K type strain sequencing project: providing services to taxonomists for standard genome sequencing and annotation.</title>
        <authorList>
            <consortium name="The Broad Institute Genomics Platform"/>
            <consortium name="The Broad Institute Genome Sequencing Center for Infectious Disease"/>
            <person name="Wu L."/>
            <person name="Ma J."/>
        </authorList>
    </citation>
    <scope>NUCLEOTIDE SEQUENCE [LARGE SCALE GENOMIC DNA]</scope>
    <source>
        <strain evidence="3">NBRC 108728</strain>
    </source>
</reference>
<dbReference type="Proteomes" id="UP001321486">
    <property type="component" value="Plasmid pNBRC108728a"/>
</dbReference>